<organism evidence="5 6">
    <name type="scientific">Gordonia effusa NBRC 100432</name>
    <dbReference type="NCBI Taxonomy" id="1077974"/>
    <lineage>
        <taxon>Bacteria</taxon>
        <taxon>Bacillati</taxon>
        <taxon>Actinomycetota</taxon>
        <taxon>Actinomycetes</taxon>
        <taxon>Mycobacteriales</taxon>
        <taxon>Gordoniaceae</taxon>
        <taxon>Gordonia</taxon>
    </lineage>
</organism>
<protein>
    <recommendedName>
        <fullName evidence="3">Aminotransferase</fullName>
        <ecNumber evidence="3">2.6.1.-</ecNumber>
    </recommendedName>
</protein>
<dbReference type="EC" id="2.6.1.-" evidence="3"/>
<dbReference type="PANTHER" id="PTHR42885">
    <property type="entry name" value="HISTIDINOL-PHOSPHATE AMINOTRANSFERASE-RELATED"/>
    <property type="match status" value="1"/>
</dbReference>
<dbReference type="NCBIfam" id="NF005915">
    <property type="entry name" value="PRK07908.1"/>
    <property type="match status" value="1"/>
</dbReference>
<dbReference type="eggNOG" id="COG0079">
    <property type="taxonomic scope" value="Bacteria"/>
</dbReference>
<keyword evidence="3 5" id="KW-0032">Aminotransferase</keyword>
<keyword evidence="3 5" id="KW-0808">Transferase</keyword>
<evidence type="ECO:0000313" key="5">
    <source>
        <dbReference type="EMBL" id="GAB19218.1"/>
    </source>
</evidence>
<dbReference type="InterPro" id="IPR004839">
    <property type="entry name" value="Aminotransferase_I/II_large"/>
</dbReference>
<feature type="domain" description="Aminotransferase class I/classII large" evidence="4">
    <location>
        <begin position="27"/>
        <end position="352"/>
    </location>
</feature>
<comment type="similarity">
    <text evidence="3">Belongs to the class-I pyridoxal-phosphate-dependent aminotransferase family.</text>
</comment>
<dbReference type="PROSITE" id="PS00105">
    <property type="entry name" value="AA_TRANSFER_CLASS_1"/>
    <property type="match status" value="1"/>
</dbReference>
<evidence type="ECO:0000259" key="4">
    <source>
        <dbReference type="Pfam" id="PF00155"/>
    </source>
</evidence>
<dbReference type="RefSeq" id="WP_007318553.1">
    <property type="nucleotide sequence ID" value="NZ_BAEH01000077.1"/>
</dbReference>
<comment type="caution">
    <text evidence="5">The sequence shown here is derived from an EMBL/GenBank/DDBJ whole genome shotgun (WGS) entry which is preliminary data.</text>
</comment>
<dbReference type="InterPro" id="IPR015421">
    <property type="entry name" value="PyrdxlP-dep_Trfase_major"/>
</dbReference>
<gene>
    <name evidence="5" type="ORF">GOEFS_077_00100</name>
</gene>
<dbReference type="InterPro" id="IPR015424">
    <property type="entry name" value="PyrdxlP-dep_Trfase"/>
</dbReference>
<dbReference type="Gene3D" id="3.90.1150.10">
    <property type="entry name" value="Aspartate Aminotransferase, domain 1"/>
    <property type="match status" value="1"/>
</dbReference>
<dbReference type="STRING" id="1077974.GOEFS_077_00100"/>
<dbReference type="InterPro" id="IPR004838">
    <property type="entry name" value="NHTrfase_class1_PyrdxlP-BS"/>
</dbReference>
<keyword evidence="2" id="KW-0663">Pyridoxal phosphate</keyword>
<dbReference type="SUPFAM" id="SSF53383">
    <property type="entry name" value="PLP-dependent transferases"/>
    <property type="match status" value="1"/>
</dbReference>
<name>H0R2B7_9ACTN</name>
<dbReference type="GO" id="GO:0008483">
    <property type="term" value="F:transaminase activity"/>
    <property type="evidence" value="ECO:0007669"/>
    <property type="project" value="UniProtKB-KW"/>
</dbReference>
<proteinExistence type="inferred from homology"/>
<comment type="cofactor">
    <cofactor evidence="1 3">
        <name>pyridoxal 5'-phosphate</name>
        <dbReference type="ChEBI" id="CHEBI:597326"/>
    </cofactor>
</comment>
<reference evidence="5 6" key="1">
    <citation type="submission" date="2011-12" db="EMBL/GenBank/DDBJ databases">
        <title>Whole genome shotgun sequence of Gordonia effusa NBRC 100432.</title>
        <authorList>
            <person name="Yoshida I."/>
            <person name="Takarada H."/>
            <person name="Hosoyama A."/>
            <person name="Tsuchikane K."/>
            <person name="Katsumata H."/>
            <person name="Yamazaki S."/>
            <person name="Fujita N."/>
        </authorList>
    </citation>
    <scope>NUCLEOTIDE SEQUENCE [LARGE SCALE GENOMIC DNA]</scope>
    <source>
        <strain evidence="5 6">NBRC 100432</strain>
    </source>
</reference>
<keyword evidence="6" id="KW-1185">Reference proteome</keyword>
<sequence length="358" mass="37661">MKSAHTPAADLFEPGRHGDEDAEPGLIDFSVNVRGGPPDFVRAALTAEIDSLASYPSAAQDLRVRTIVGAAHGRGPDEVLLLAGAAEGFELLTHLRPSHAALIVPSFTEPGRVLSAAAITTSEVRCIAPDWRIDPALVPDDADLVVLGNPTNPTSVLHPRSDVNSLRREGRVVVVDEAFADLTCRLDEGGDVVMEPESVAAQGDDDIIVVRSITKTFGLAGLRAGYLLAAPTMISRLTRTRRHWALGSLAIAAIGVCLDQSGLDFARAEAVKVSAQRAAMCARLAKAGIEIVAEPSAPFVTIAIPGALAVKERLRHKGFAVRSCANFVGLGPDYMRLAVRPEADVAALVAALGETLVE</sequence>
<dbReference type="InterPro" id="IPR015422">
    <property type="entry name" value="PyrdxlP-dep_Trfase_small"/>
</dbReference>
<dbReference type="CDD" id="cd00609">
    <property type="entry name" value="AAT_like"/>
    <property type="match status" value="1"/>
</dbReference>
<accession>H0R2B7</accession>
<evidence type="ECO:0000256" key="3">
    <source>
        <dbReference type="RuleBase" id="RU000481"/>
    </source>
</evidence>
<dbReference type="AlphaFoldDB" id="H0R2B7"/>
<dbReference type="PANTHER" id="PTHR42885:SF1">
    <property type="entry name" value="THREONINE-PHOSPHATE DECARBOXYLASE"/>
    <property type="match status" value="1"/>
</dbReference>
<dbReference type="Gene3D" id="3.40.640.10">
    <property type="entry name" value="Type I PLP-dependent aspartate aminotransferase-like (Major domain)"/>
    <property type="match status" value="1"/>
</dbReference>
<dbReference type="EMBL" id="BAEH01000077">
    <property type="protein sequence ID" value="GAB19218.1"/>
    <property type="molecule type" value="Genomic_DNA"/>
</dbReference>
<evidence type="ECO:0000256" key="1">
    <source>
        <dbReference type="ARBA" id="ARBA00001933"/>
    </source>
</evidence>
<dbReference type="GO" id="GO:0030170">
    <property type="term" value="F:pyridoxal phosphate binding"/>
    <property type="evidence" value="ECO:0007669"/>
    <property type="project" value="InterPro"/>
</dbReference>
<dbReference type="Proteomes" id="UP000035034">
    <property type="component" value="Unassembled WGS sequence"/>
</dbReference>
<evidence type="ECO:0000313" key="6">
    <source>
        <dbReference type="Proteomes" id="UP000035034"/>
    </source>
</evidence>
<dbReference type="Pfam" id="PF00155">
    <property type="entry name" value="Aminotran_1_2"/>
    <property type="match status" value="1"/>
</dbReference>
<evidence type="ECO:0000256" key="2">
    <source>
        <dbReference type="ARBA" id="ARBA00022898"/>
    </source>
</evidence>